<name>A0A1Y6C1P5_9BACT</name>
<gene>
    <name evidence="5" type="ORF">SAMN06296036_112104</name>
</gene>
<dbReference type="SMART" id="SM00418">
    <property type="entry name" value="HTH_ARSR"/>
    <property type="match status" value="1"/>
</dbReference>
<dbReference type="GO" id="GO:0003700">
    <property type="term" value="F:DNA-binding transcription factor activity"/>
    <property type="evidence" value="ECO:0007669"/>
    <property type="project" value="InterPro"/>
</dbReference>
<keyword evidence="3" id="KW-0804">Transcription</keyword>
<dbReference type="InterPro" id="IPR011991">
    <property type="entry name" value="ArsR-like_HTH"/>
</dbReference>
<evidence type="ECO:0000256" key="3">
    <source>
        <dbReference type="ARBA" id="ARBA00023163"/>
    </source>
</evidence>
<dbReference type="NCBIfam" id="NF033788">
    <property type="entry name" value="HTH_metalloreg"/>
    <property type="match status" value="1"/>
</dbReference>
<dbReference type="OrthoDB" id="194599at2"/>
<protein>
    <submittedName>
        <fullName evidence="5">ArsR family transcriptional regulator</fullName>
    </submittedName>
</protein>
<evidence type="ECO:0000259" key="4">
    <source>
        <dbReference type="PROSITE" id="PS50987"/>
    </source>
</evidence>
<evidence type="ECO:0000256" key="2">
    <source>
        <dbReference type="ARBA" id="ARBA00023125"/>
    </source>
</evidence>
<dbReference type="InterPro" id="IPR036388">
    <property type="entry name" value="WH-like_DNA-bd_sf"/>
</dbReference>
<dbReference type="STRING" id="1513793.SAMN06296036_112104"/>
<dbReference type="Pfam" id="PF01022">
    <property type="entry name" value="HTH_5"/>
    <property type="match status" value="1"/>
</dbReference>
<feature type="domain" description="HTH arsR-type" evidence="4">
    <location>
        <begin position="1"/>
        <end position="98"/>
    </location>
</feature>
<proteinExistence type="predicted"/>
<dbReference type="Proteomes" id="UP000192907">
    <property type="component" value="Unassembled WGS sequence"/>
</dbReference>
<keyword evidence="2" id="KW-0238">DNA-binding</keyword>
<dbReference type="SUPFAM" id="SSF46785">
    <property type="entry name" value="Winged helix' DNA-binding domain"/>
    <property type="match status" value="1"/>
</dbReference>
<dbReference type="InterPro" id="IPR001845">
    <property type="entry name" value="HTH_ArsR_DNA-bd_dom"/>
</dbReference>
<dbReference type="GO" id="GO:0003677">
    <property type="term" value="F:DNA binding"/>
    <property type="evidence" value="ECO:0007669"/>
    <property type="project" value="UniProtKB-KW"/>
</dbReference>
<evidence type="ECO:0000313" key="6">
    <source>
        <dbReference type="Proteomes" id="UP000192907"/>
    </source>
</evidence>
<dbReference type="PRINTS" id="PR00778">
    <property type="entry name" value="HTHARSR"/>
</dbReference>
<accession>A0A1Y6C1P5</accession>
<organism evidence="5 6">
    <name type="scientific">Pseudobacteriovorax antillogorgiicola</name>
    <dbReference type="NCBI Taxonomy" id="1513793"/>
    <lineage>
        <taxon>Bacteria</taxon>
        <taxon>Pseudomonadati</taxon>
        <taxon>Bdellovibrionota</taxon>
        <taxon>Oligoflexia</taxon>
        <taxon>Oligoflexales</taxon>
        <taxon>Pseudobacteriovoracaceae</taxon>
        <taxon>Pseudobacteriovorax</taxon>
    </lineage>
</organism>
<dbReference type="InterPro" id="IPR051011">
    <property type="entry name" value="Metal_resp_trans_reg"/>
</dbReference>
<dbReference type="AlphaFoldDB" id="A0A1Y6C1P5"/>
<dbReference type="InterPro" id="IPR036390">
    <property type="entry name" value="WH_DNA-bd_sf"/>
</dbReference>
<dbReference type="EMBL" id="FWZT01000012">
    <property type="protein sequence ID" value="SMF40798.1"/>
    <property type="molecule type" value="Genomic_DNA"/>
</dbReference>
<dbReference type="PANTHER" id="PTHR43132">
    <property type="entry name" value="ARSENICAL RESISTANCE OPERON REPRESSOR ARSR-RELATED"/>
    <property type="match status" value="1"/>
</dbReference>
<dbReference type="RefSeq" id="WP_132320487.1">
    <property type="nucleotide sequence ID" value="NZ_FWZT01000012.1"/>
</dbReference>
<evidence type="ECO:0000256" key="1">
    <source>
        <dbReference type="ARBA" id="ARBA00023015"/>
    </source>
</evidence>
<dbReference type="Gene3D" id="1.10.10.10">
    <property type="entry name" value="Winged helix-like DNA-binding domain superfamily/Winged helix DNA-binding domain"/>
    <property type="match status" value="1"/>
</dbReference>
<dbReference type="CDD" id="cd00090">
    <property type="entry name" value="HTH_ARSR"/>
    <property type="match status" value="1"/>
</dbReference>
<keyword evidence="6" id="KW-1185">Reference proteome</keyword>
<evidence type="ECO:0000313" key="5">
    <source>
        <dbReference type="EMBL" id="SMF40798.1"/>
    </source>
</evidence>
<reference evidence="6" key="1">
    <citation type="submission" date="2017-04" db="EMBL/GenBank/DDBJ databases">
        <authorList>
            <person name="Varghese N."/>
            <person name="Submissions S."/>
        </authorList>
    </citation>
    <scope>NUCLEOTIDE SEQUENCE [LARGE SCALE GENOMIC DNA]</scope>
    <source>
        <strain evidence="6">RKEM611</strain>
    </source>
</reference>
<sequence length="108" mass="12325">MEQNTSTRRFKLLANEHRLQTMQLLWTKEMNVSELALRLNIEQSLLSHHLSLLRQEGLVDTKRDGKEIYYSLPQDIRGASPGALNLGCCEIAFDPENEKEASLPTLES</sequence>
<dbReference type="PANTHER" id="PTHR43132:SF2">
    <property type="entry name" value="ARSENICAL RESISTANCE OPERON REPRESSOR ARSR-RELATED"/>
    <property type="match status" value="1"/>
</dbReference>
<keyword evidence="1" id="KW-0805">Transcription regulation</keyword>
<dbReference type="PROSITE" id="PS50987">
    <property type="entry name" value="HTH_ARSR_2"/>
    <property type="match status" value="1"/>
</dbReference>